<evidence type="ECO:0000313" key="2">
    <source>
        <dbReference type="EMBL" id="GBM01902.1"/>
    </source>
</evidence>
<organism evidence="2 3">
    <name type="scientific">Araneus ventricosus</name>
    <name type="common">Orbweaver spider</name>
    <name type="synonym">Epeira ventricosa</name>
    <dbReference type="NCBI Taxonomy" id="182803"/>
    <lineage>
        <taxon>Eukaryota</taxon>
        <taxon>Metazoa</taxon>
        <taxon>Ecdysozoa</taxon>
        <taxon>Arthropoda</taxon>
        <taxon>Chelicerata</taxon>
        <taxon>Arachnida</taxon>
        <taxon>Araneae</taxon>
        <taxon>Araneomorphae</taxon>
        <taxon>Entelegynae</taxon>
        <taxon>Araneoidea</taxon>
        <taxon>Araneidae</taxon>
        <taxon>Araneus</taxon>
    </lineage>
</organism>
<accession>A0A4Y2CBU0</accession>
<evidence type="ECO:0000256" key="1">
    <source>
        <dbReference type="SAM" id="MobiDB-lite"/>
    </source>
</evidence>
<reference evidence="2 3" key="1">
    <citation type="journal article" date="2019" name="Sci. Rep.">
        <title>Orb-weaving spider Araneus ventricosus genome elucidates the spidroin gene catalogue.</title>
        <authorList>
            <person name="Kono N."/>
            <person name="Nakamura H."/>
            <person name="Ohtoshi R."/>
            <person name="Moran D.A.P."/>
            <person name="Shinohara A."/>
            <person name="Yoshida Y."/>
            <person name="Fujiwara M."/>
            <person name="Mori M."/>
            <person name="Tomita M."/>
            <person name="Arakawa K."/>
        </authorList>
    </citation>
    <scope>NUCLEOTIDE SEQUENCE [LARGE SCALE GENOMIC DNA]</scope>
</reference>
<evidence type="ECO:0000313" key="3">
    <source>
        <dbReference type="Proteomes" id="UP000499080"/>
    </source>
</evidence>
<protein>
    <submittedName>
        <fullName evidence="2">Uncharacterized protein</fullName>
    </submittedName>
</protein>
<gene>
    <name evidence="2" type="ORF">AVEN_219017_1</name>
</gene>
<proteinExistence type="predicted"/>
<dbReference type="AlphaFoldDB" id="A0A4Y2CBU0"/>
<name>A0A4Y2CBU0_ARAVE</name>
<keyword evidence="3" id="KW-1185">Reference proteome</keyword>
<feature type="region of interest" description="Disordered" evidence="1">
    <location>
        <begin position="71"/>
        <end position="100"/>
    </location>
</feature>
<dbReference type="Proteomes" id="UP000499080">
    <property type="component" value="Unassembled WGS sequence"/>
</dbReference>
<sequence>MHTIIVTLTLKEKRIYIIEFQLQRSSVGGREPASRTNSFHYRKGISHAKRRKCFLSVMLIAYWRQRWLGGKASTPASGSSKIETRPTDGTIGRLHRRTDV</sequence>
<comment type="caution">
    <text evidence="2">The sequence shown here is derived from an EMBL/GenBank/DDBJ whole genome shotgun (WGS) entry which is preliminary data.</text>
</comment>
<dbReference type="EMBL" id="BGPR01000174">
    <property type="protein sequence ID" value="GBM01902.1"/>
    <property type="molecule type" value="Genomic_DNA"/>
</dbReference>